<organism evidence="1 2">
    <name type="scientific">Mugilogobius chulae</name>
    <name type="common">yellowstripe goby</name>
    <dbReference type="NCBI Taxonomy" id="88201"/>
    <lineage>
        <taxon>Eukaryota</taxon>
        <taxon>Metazoa</taxon>
        <taxon>Chordata</taxon>
        <taxon>Craniata</taxon>
        <taxon>Vertebrata</taxon>
        <taxon>Euteleostomi</taxon>
        <taxon>Actinopterygii</taxon>
        <taxon>Neopterygii</taxon>
        <taxon>Teleostei</taxon>
        <taxon>Neoteleostei</taxon>
        <taxon>Acanthomorphata</taxon>
        <taxon>Gobiaria</taxon>
        <taxon>Gobiiformes</taxon>
        <taxon>Gobioidei</taxon>
        <taxon>Gobiidae</taxon>
        <taxon>Gobionellinae</taxon>
        <taxon>Mugilogobius</taxon>
    </lineage>
</organism>
<comment type="caution">
    <text evidence="1">The sequence shown here is derived from an EMBL/GenBank/DDBJ whole genome shotgun (WGS) entry which is preliminary data.</text>
</comment>
<proteinExistence type="predicted"/>
<dbReference type="AlphaFoldDB" id="A0AAW0MFF6"/>
<protein>
    <submittedName>
        <fullName evidence="1">Uncharacterized protein</fullName>
    </submittedName>
</protein>
<keyword evidence="2" id="KW-1185">Reference proteome</keyword>
<dbReference type="EMBL" id="JBBPFD010000491">
    <property type="protein sequence ID" value="KAK7878600.1"/>
    <property type="molecule type" value="Genomic_DNA"/>
</dbReference>
<sequence length="104" mass="10650">MESGEILKEGSSAEAKHATLLAVSWSRLLANAGATVVLLIEPDHPAGGYSLSDPRSSFSGPAEHPPSLPLLSALSALPVSPLSLPWQVTASVHSLSSANTPRTG</sequence>
<accession>A0AAW0MFF6</accession>
<dbReference type="Proteomes" id="UP001460270">
    <property type="component" value="Unassembled WGS sequence"/>
</dbReference>
<evidence type="ECO:0000313" key="2">
    <source>
        <dbReference type="Proteomes" id="UP001460270"/>
    </source>
</evidence>
<reference evidence="2" key="1">
    <citation type="submission" date="2024-04" db="EMBL/GenBank/DDBJ databases">
        <title>Salinicola lusitanus LLJ914,a marine bacterium isolated from the Okinawa Trough.</title>
        <authorList>
            <person name="Li J."/>
        </authorList>
    </citation>
    <scope>NUCLEOTIDE SEQUENCE [LARGE SCALE GENOMIC DNA]</scope>
</reference>
<name>A0AAW0MFF6_9GOBI</name>
<evidence type="ECO:0000313" key="1">
    <source>
        <dbReference type="EMBL" id="KAK7878600.1"/>
    </source>
</evidence>
<gene>
    <name evidence="1" type="ORF">WMY93_030436</name>
</gene>